<comment type="subcellular location">
    <subcellularLocation>
        <location evidence="1">Cell membrane</location>
        <topology evidence="1">Multi-pass membrane protein</topology>
    </subcellularLocation>
</comment>
<reference evidence="7" key="1">
    <citation type="journal article" date="2018" name="Int. J. Syst. Evol. Microbiol.">
        <title>Carboxylicivirga sediminis sp. nov., isolated from coastal sediment.</title>
        <authorList>
            <person name="Wang F.Q."/>
            <person name="Ren L.H."/>
            <person name="Zou R.J."/>
            <person name="Sun Y.Z."/>
            <person name="Liu X.J."/>
            <person name="Jiang F."/>
            <person name="Liu L.J."/>
        </authorList>
    </citation>
    <scope>NUCLEOTIDE SEQUENCE</scope>
    <source>
        <strain evidence="7">JR1</strain>
    </source>
</reference>
<sequence>MDKQNIISAKSYTLVFIGLVLLTLISTGLSSLNLGYISTIIAFGLAIVSALVVLSKFMNVKLDGSFARLLLAGILALALLIFFVGFVG</sequence>
<dbReference type="EMBL" id="JAGTAR010000004">
    <property type="protein sequence ID" value="MBR8534731.1"/>
    <property type="molecule type" value="Genomic_DNA"/>
</dbReference>
<organism evidence="7 8">
    <name type="scientific">Carboxylicivirga sediminis</name>
    <dbReference type="NCBI Taxonomy" id="2006564"/>
    <lineage>
        <taxon>Bacteria</taxon>
        <taxon>Pseudomonadati</taxon>
        <taxon>Bacteroidota</taxon>
        <taxon>Bacteroidia</taxon>
        <taxon>Marinilabiliales</taxon>
        <taxon>Marinilabiliaceae</taxon>
        <taxon>Carboxylicivirga</taxon>
    </lineage>
</organism>
<name>A0A941F0U3_9BACT</name>
<evidence type="ECO:0000256" key="4">
    <source>
        <dbReference type="ARBA" id="ARBA00022989"/>
    </source>
</evidence>
<comment type="caution">
    <text evidence="7">The sequence shown here is derived from an EMBL/GenBank/DDBJ whole genome shotgun (WGS) entry which is preliminary data.</text>
</comment>
<evidence type="ECO:0000313" key="8">
    <source>
        <dbReference type="Proteomes" id="UP000679220"/>
    </source>
</evidence>
<feature type="transmembrane region" description="Helical" evidence="6">
    <location>
        <begin position="12"/>
        <end position="29"/>
    </location>
</feature>
<dbReference type="AlphaFoldDB" id="A0A941F0U3"/>
<keyword evidence="2" id="KW-1003">Cell membrane</keyword>
<evidence type="ECO:0000256" key="3">
    <source>
        <dbReference type="ARBA" id="ARBA00022692"/>
    </source>
</evidence>
<dbReference type="GO" id="GO:0005886">
    <property type="term" value="C:plasma membrane"/>
    <property type="evidence" value="ECO:0007669"/>
    <property type="project" value="UniProtKB-SubCell"/>
</dbReference>
<dbReference type="InterPro" id="IPR005171">
    <property type="entry name" value="Cyt_c_oxidase_su4_prok"/>
</dbReference>
<keyword evidence="5 6" id="KW-0472">Membrane</keyword>
<reference evidence="7" key="2">
    <citation type="submission" date="2021-04" db="EMBL/GenBank/DDBJ databases">
        <authorList>
            <person name="Zhang T."/>
            <person name="Zhang Y."/>
            <person name="Lu D."/>
            <person name="Zuo D."/>
            <person name="Du Z."/>
        </authorList>
    </citation>
    <scope>NUCLEOTIDE SEQUENCE</scope>
    <source>
        <strain evidence="7">JR1</strain>
    </source>
</reference>
<evidence type="ECO:0000256" key="6">
    <source>
        <dbReference type="SAM" id="Phobius"/>
    </source>
</evidence>
<dbReference type="Pfam" id="PF03626">
    <property type="entry name" value="COX4_pro"/>
    <property type="match status" value="1"/>
</dbReference>
<evidence type="ECO:0000256" key="1">
    <source>
        <dbReference type="ARBA" id="ARBA00004651"/>
    </source>
</evidence>
<keyword evidence="4 6" id="KW-1133">Transmembrane helix</keyword>
<keyword evidence="8" id="KW-1185">Reference proteome</keyword>
<gene>
    <name evidence="7" type="ORF">KDU71_04105</name>
</gene>
<protein>
    <submittedName>
        <fullName evidence="7">Uncharacterized protein</fullName>
    </submittedName>
</protein>
<feature type="transmembrane region" description="Helical" evidence="6">
    <location>
        <begin position="66"/>
        <end position="87"/>
    </location>
</feature>
<dbReference type="RefSeq" id="WP_212188637.1">
    <property type="nucleotide sequence ID" value="NZ_JAGTAR010000004.1"/>
</dbReference>
<evidence type="ECO:0000313" key="7">
    <source>
        <dbReference type="EMBL" id="MBR8534731.1"/>
    </source>
</evidence>
<keyword evidence="3 6" id="KW-0812">Transmembrane</keyword>
<evidence type="ECO:0000256" key="2">
    <source>
        <dbReference type="ARBA" id="ARBA00022475"/>
    </source>
</evidence>
<accession>A0A941F0U3</accession>
<feature type="transmembrane region" description="Helical" evidence="6">
    <location>
        <begin position="35"/>
        <end position="54"/>
    </location>
</feature>
<dbReference type="Proteomes" id="UP000679220">
    <property type="component" value="Unassembled WGS sequence"/>
</dbReference>
<proteinExistence type="predicted"/>
<evidence type="ECO:0000256" key="5">
    <source>
        <dbReference type="ARBA" id="ARBA00023136"/>
    </source>
</evidence>